<feature type="domain" description="Metallo-beta-lactamase" evidence="1">
    <location>
        <begin position="11"/>
        <end position="169"/>
    </location>
</feature>
<dbReference type="OrthoDB" id="9781189at2"/>
<name>A0A174Y1C8_9FIRM</name>
<dbReference type="PANTHER" id="PTHR47619:SF1">
    <property type="entry name" value="EXODEOXYRIBONUCLEASE WALJ"/>
    <property type="match status" value="1"/>
</dbReference>
<dbReference type="EMBL" id="CZBX01000001">
    <property type="protein sequence ID" value="CUQ81436.1"/>
    <property type="molecule type" value="Genomic_DNA"/>
</dbReference>
<dbReference type="SUPFAM" id="SSF56281">
    <property type="entry name" value="Metallo-hydrolase/oxidoreductase"/>
    <property type="match status" value="1"/>
</dbReference>
<sequence>MRMCSIASGSSGNCIYVGSDNSHLLIDTGISKKRIEEGLNKLEIKGDELDGILITHEHSDHIKGLGVFSRKYEIPIYATPGTIAGIKESSSLGKMPEGLLHPIKTDHPFRLGELDVHPFAISHDANEPSGYRIEQGGKSVAVATDLGKYDDYTVKNLKNLDAILLEANHDIHMLEVGGYPYYLKQRILGDRGHLSNELSGQLLCDILHDNLKHIMLGHLSKENNYARLAYETVKLEVTLADNEYKGEDLNMFVASRESVSDIINV</sequence>
<dbReference type="Gene3D" id="3.60.15.10">
    <property type="entry name" value="Ribonuclease Z/Hydroxyacylglutathione hydrolase-like"/>
    <property type="match status" value="1"/>
</dbReference>
<dbReference type="InterPro" id="IPR052533">
    <property type="entry name" value="WalJ/YycJ-like"/>
</dbReference>
<dbReference type="InterPro" id="IPR036866">
    <property type="entry name" value="RibonucZ/Hydroxyglut_hydro"/>
</dbReference>
<protein>
    <submittedName>
        <fullName evidence="2">Putative hydrolase</fullName>
    </submittedName>
</protein>
<evidence type="ECO:0000313" key="2">
    <source>
        <dbReference type="EMBL" id="CUQ81436.1"/>
    </source>
</evidence>
<evidence type="ECO:0000313" key="3">
    <source>
        <dbReference type="Proteomes" id="UP000078383"/>
    </source>
</evidence>
<gene>
    <name evidence="2" type="ORF">ERS852502_00301</name>
</gene>
<reference evidence="2 3" key="1">
    <citation type="submission" date="2015-09" db="EMBL/GenBank/DDBJ databases">
        <authorList>
            <consortium name="Pathogen Informatics"/>
        </authorList>
    </citation>
    <scope>NUCLEOTIDE SEQUENCE [LARGE SCALE GENOMIC DNA]</scope>
    <source>
        <strain evidence="2 3">2789STDY5834889</strain>
    </source>
</reference>
<dbReference type="AlphaFoldDB" id="A0A174Y1C8"/>
<dbReference type="InterPro" id="IPR001279">
    <property type="entry name" value="Metallo-B-lactamas"/>
</dbReference>
<proteinExistence type="predicted"/>
<evidence type="ECO:0000259" key="1">
    <source>
        <dbReference type="SMART" id="SM00849"/>
    </source>
</evidence>
<dbReference type="SMART" id="SM00849">
    <property type="entry name" value="Lactamase_B"/>
    <property type="match status" value="1"/>
</dbReference>
<dbReference type="Proteomes" id="UP000078383">
    <property type="component" value="Unassembled WGS sequence"/>
</dbReference>
<dbReference type="PANTHER" id="PTHR47619">
    <property type="entry name" value="METALLO-HYDROLASE YYCJ-RELATED"/>
    <property type="match status" value="1"/>
</dbReference>
<dbReference type="RefSeq" id="WP_015528917.1">
    <property type="nucleotide sequence ID" value="NZ_CZBS01000001.1"/>
</dbReference>
<organism evidence="2 3">
    <name type="scientific">[Ruminococcus] torques</name>
    <dbReference type="NCBI Taxonomy" id="33039"/>
    <lineage>
        <taxon>Bacteria</taxon>
        <taxon>Bacillati</taxon>
        <taxon>Bacillota</taxon>
        <taxon>Clostridia</taxon>
        <taxon>Lachnospirales</taxon>
        <taxon>Lachnospiraceae</taxon>
        <taxon>Mediterraneibacter</taxon>
    </lineage>
</organism>
<dbReference type="GO" id="GO:0016787">
    <property type="term" value="F:hydrolase activity"/>
    <property type="evidence" value="ECO:0007669"/>
    <property type="project" value="UniProtKB-KW"/>
</dbReference>
<keyword evidence="2" id="KW-0378">Hydrolase</keyword>
<dbReference type="Pfam" id="PF12706">
    <property type="entry name" value="Lactamase_B_2"/>
    <property type="match status" value="1"/>
</dbReference>
<accession>A0A174Y1C8</accession>